<keyword evidence="3" id="KW-1185">Reference proteome</keyword>
<dbReference type="STRING" id="1229662.W3XHJ6"/>
<organism evidence="2 3">
    <name type="scientific">Pestalotiopsis fici (strain W106-1 / CGMCC3.15140)</name>
    <dbReference type="NCBI Taxonomy" id="1229662"/>
    <lineage>
        <taxon>Eukaryota</taxon>
        <taxon>Fungi</taxon>
        <taxon>Dikarya</taxon>
        <taxon>Ascomycota</taxon>
        <taxon>Pezizomycotina</taxon>
        <taxon>Sordariomycetes</taxon>
        <taxon>Xylariomycetidae</taxon>
        <taxon>Amphisphaeriales</taxon>
        <taxon>Sporocadaceae</taxon>
        <taxon>Pestalotiopsis</taxon>
    </lineage>
</organism>
<dbReference type="KEGG" id="pfy:PFICI_02721"/>
<protein>
    <submittedName>
        <fullName evidence="2">Uncharacterized protein</fullName>
    </submittedName>
</protein>
<dbReference type="RefSeq" id="XP_007829493.1">
    <property type="nucleotide sequence ID" value="XM_007831302.1"/>
</dbReference>
<dbReference type="InParanoid" id="W3XHJ6"/>
<name>W3XHJ6_PESFW</name>
<dbReference type="EMBL" id="KI912110">
    <property type="protein sequence ID" value="ETS84696.1"/>
    <property type="molecule type" value="Genomic_DNA"/>
</dbReference>
<evidence type="ECO:0000313" key="3">
    <source>
        <dbReference type="Proteomes" id="UP000030651"/>
    </source>
</evidence>
<dbReference type="Proteomes" id="UP000030651">
    <property type="component" value="Unassembled WGS sequence"/>
</dbReference>
<sequence length="433" mass="45217">MSTTYTIMIQNAHGQNGDYAIFNSPPAVTTDTGSPDVYTNIWASSFIPNGGNTTLSTTEDFYAWAGTTPATPTPGVTVQTGSSQVAQIGIHGNPGSTFPMTVTSGVPVLGAPTLTARQGAFEIDTDMSFVTPNSTYLVGLGKINPGLGAVGPVASILADNNSRITVQPIMKFFVATSSYRAGQIVNFATATMDAGVVDFSTGLGIGKNTAVITHDNTGAFTTRYLTQSQTVLALDAAKNKSLPSFLKQLAGNDKKFQLNQVIETLRTILSSFDDDTTSNSDLIPDSPLHWIGRVKWPAAVAFSVAAAGATAISTALVNKGYKLEVSSTSDAQKNTLWTWSITPPASNGASALGSVNVVADWNASVAADMQNDQHKNEGVNPATLSNARLNVHLNEQTPHGAGNHGSALNGGSDDANDNIGNHFSKLHLRAIDA</sequence>
<dbReference type="eggNOG" id="ENOG502TBG7">
    <property type="taxonomic scope" value="Eukaryota"/>
</dbReference>
<dbReference type="AlphaFoldDB" id="W3XHJ6"/>
<evidence type="ECO:0000256" key="1">
    <source>
        <dbReference type="SAM" id="MobiDB-lite"/>
    </source>
</evidence>
<reference evidence="3" key="1">
    <citation type="journal article" date="2015" name="BMC Genomics">
        <title>Genomic and transcriptomic analysis of the endophytic fungus Pestalotiopsis fici reveals its lifestyle and high potential for synthesis of natural products.</title>
        <authorList>
            <person name="Wang X."/>
            <person name="Zhang X."/>
            <person name="Liu L."/>
            <person name="Xiang M."/>
            <person name="Wang W."/>
            <person name="Sun X."/>
            <person name="Che Y."/>
            <person name="Guo L."/>
            <person name="Liu G."/>
            <person name="Guo L."/>
            <person name="Wang C."/>
            <person name="Yin W.B."/>
            <person name="Stadler M."/>
            <person name="Zhang X."/>
            <person name="Liu X."/>
        </authorList>
    </citation>
    <scope>NUCLEOTIDE SEQUENCE [LARGE SCALE GENOMIC DNA]</scope>
    <source>
        <strain evidence="3">W106-1 / CGMCC3.15140</strain>
    </source>
</reference>
<accession>W3XHJ6</accession>
<evidence type="ECO:0000313" key="2">
    <source>
        <dbReference type="EMBL" id="ETS84696.1"/>
    </source>
</evidence>
<dbReference type="GeneID" id="19267734"/>
<dbReference type="OMA" id="VITHDNT"/>
<feature type="region of interest" description="Disordered" evidence="1">
    <location>
        <begin position="395"/>
        <end position="416"/>
    </location>
</feature>
<gene>
    <name evidence="2" type="ORF">PFICI_02721</name>
</gene>
<proteinExistence type="predicted"/>
<dbReference type="OrthoDB" id="5413269at2759"/>
<dbReference type="HOGENOM" id="CLU_633267_0_0_1"/>